<accession>A0ABR5H1I0</accession>
<protein>
    <submittedName>
        <fullName evidence="12">Uncharacterized protein</fullName>
    </submittedName>
</protein>
<evidence type="ECO:0000256" key="3">
    <source>
        <dbReference type="ARBA" id="ARBA00022553"/>
    </source>
</evidence>
<evidence type="ECO:0000256" key="2">
    <source>
        <dbReference type="ARBA" id="ARBA00022450"/>
    </source>
</evidence>
<dbReference type="SMART" id="SM00822">
    <property type="entry name" value="PKS_KR"/>
    <property type="match status" value="1"/>
</dbReference>
<dbReference type="PROSITE" id="PS00012">
    <property type="entry name" value="PHOSPHOPANTETHEINE"/>
    <property type="match status" value="3"/>
</dbReference>
<dbReference type="SMART" id="SM00825">
    <property type="entry name" value="PKS_KS"/>
    <property type="match status" value="2"/>
</dbReference>
<organism evidence="12 13">
    <name type="scientific">Methylobacterium indicum</name>
    <dbReference type="NCBI Taxonomy" id="1775910"/>
    <lineage>
        <taxon>Bacteria</taxon>
        <taxon>Pseudomonadati</taxon>
        <taxon>Pseudomonadota</taxon>
        <taxon>Alphaproteobacteria</taxon>
        <taxon>Hyphomicrobiales</taxon>
        <taxon>Methylobacteriaceae</taxon>
        <taxon>Methylobacterium</taxon>
    </lineage>
</organism>
<feature type="region of interest" description="Disordered" evidence="8">
    <location>
        <begin position="1069"/>
        <end position="1098"/>
    </location>
</feature>
<dbReference type="PROSITE" id="PS00606">
    <property type="entry name" value="KS3_1"/>
    <property type="match status" value="1"/>
</dbReference>
<feature type="region of interest" description="C-terminal hotdog fold" evidence="7">
    <location>
        <begin position="3019"/>
        <end position="3163"/>
    </location>
</feature>
<dbReference type="InterPro" id="IPR023213">
    <property type="entry name" value="CAT-like_dom_sf"/>
</dbReference>
<dbReference type="InterPro" id="IPR010071">
    <property type="entry name" value="AA_adenyl_dom"/>
</dbReference>
<keyword evidence="3" id="KW-0597">Phosphoprotein</keyword>
<dbReference type="InterPro" id="IPR045851">
    <property type="entry name" value="AMP-bd_C_sf"/>
</dbReference>
<dbReference type="Pfam" id="PF13193">
    <property type="entry name" value="AMP-binding_C"/>
    <property type="match status" value="1"/>
</dbReference>
<dbReference type="InterPro" id="IPR020841">
    <property type="entry name" value="PKS_Beta-ketoAc_synthase_dom"/>
</dbReference>
<feature type="domain" description="Ketosynthase family 3 (KS3)" evidence="10">
    <location>
        <begin position="1102"/>
        <end position="1534"/>
    </location>
</feature>
<dbReference type="SMART" id="SM00826">
    <property type="entry name" value="PKS_DH"/>
    <property type="match status" value="1"/>
</dbReference>
<reference evidence="12 13" key="1">
    <citation type="submission" date="2014-11" db="EMBL/GenBank/DDBJ databases">
        <title>Comparative genomics of Methylobacterium species.</title>
        <authorList>
            <person name="Chaudhry V."/>
            <person name="Patil P.B."/>
        </authorList>
    </citation>
    <scope>NUCLEOTIDE SEQUENCE [LARGE SCALE GENOMIC DNA]</scope>
    <source>
        <strain evidence="12 13">SE3.6</strain>
    </source>
</reference>
<evidence type="ECO:0000259" key="11">
    <source>
        <dbReference type="PROSITE" id="PS52019"/>
    </source>
</evidence>
<dbReference type="InterPro" id="IPR049900">
    <property type="entry name" value="PKS_mFAS_DH"/>
</dbReference>
<dbReference type="SMART" id="SM00823">
    <property type="entry name" value="PKS_PP"/>
    <property type="match status" value="3"/>
</dbReference>
<keyword evidence="6" id="KW-0511">Multifunctional enzyme</keyword>
<dbReference type="InterPro" id="IPR014030">
    <property type="entry name" value="Ketoacyl_synth_N"/>
</dbReference>
<evidence type="ECO:0000256" key="6">
    <source>
        <dbReference type="ARBA" id="ARBA00023268"/>
    </source>
</evidence>
<dbReference type="RefSeq" id="WP_048427791.1">
    <property type="nucleotide sequence ID" value="NZ_JTHF01000101.1"/>
</dbReference>
<dbReference type="InterPro" id="IPR032821">
    <property type="entry name" value="PKS_assoc"/>
</dbReference>
<dbReference type="InterPro" id="IPR025110">
    <property type="entry name" value="AMP-bd_C"/>
</dbReference>
<dbReference type="SUPFAM" id="SSF53335">
    <property type="entry name" value="S-adenosyl-L-methionine-dependent methyltransferases"/>
    <property type="match status" value="1"/>
</dbReference>
<evidence type="ECO:0000256" key="7">
    <source>
        <dbReference type="PROSITE-ProRule" id="PRU01363"/>
    </source>
</evidence>
<dbReference type="Gene3D" id="3.40.50.980">
    <property type="match status" value="2"/>
</dbReference>
<dbReference type="SUPFAM" id="SSF51735">
    <property type="entry name" value="NAD(P)-binding Rossmann-fold domains"/>
    <property type="match status" value="2"/>
</dbReference>
<dbReference type="PROSITE" id="PS52019">
    <property type="entry name" value="PKS_MFAS_DH"/>
    <property type="match status" value="1"/>
</dbReference>
<dbReference type="InterPro" id="IPR013968">
    <property type="entry name" value="PKS_KR"/>
</dbReference>
<dbReference type="InterPro" id="IPR049551">
    <property type="entry name" value="PKS_DH_C"/>
</dbReference>
<dbReference type="InterPro" id="IPR057326">
    <property type="entry name" value="KR_dom"/>
</dbReference>
<dbReference type="CDD" id="cd00833">
    <property type="entry name" value="PKS"/>
    <property type="match status" value="2"/>
</dbReference>
<dbReference type="Pfam" id="PF00109">
    <property type="entry name" value="ketoacyl-synt"/>
    <property type="match status" value="2"/>
</dbReference>
<dbReference type="Gene3D" id="3.40.50.720">
    <property type="entry name" value="NAD(P)-binding Rossmann-like Domain"/>
    <property type="match status" value="1"/>
</dbReference>
<dbReference type="PROSITE" id="PS50075">
    <property type="entry name" value="CARRIER"/>
    <property type="match status" value="3"/>
</dbReference>
<dbReference type="Pfam" id="PF00550">
    <property type="entry name" value="PP-binding"/>
    <property type="match status" value="3"/>
</dbReference>
<dbReference type="Pfam" id="PF02801">
    <property type="entry name" value="Ketoacyl-synt_C"/>
    <property type="match status" value="2"/>
</dbReference>
<dbReference type="SUPFAM" id="SSF47336">
    <property type="entry name" value="ACP-like"/>
    <property type="match status" value="3"/>
</dbReference>
<dbReference type="Gene3D" id="2.30.38.10">
    <property type="entry name" value="Luciferase, Domain 3"/>
    <property type="match status" value="1"/>
</dbReference>
<dbReference type="InterPro" id="IPR014031">
    <property type="entry name" value="Ketoacyl_synth_C"/>
</dbReference>
<dbReference type="InterPro" id="IPR020845">
    <property type="entry name" value="AMP-binding_CS"/>
</dbReference>
<dbReference type="Pfam" id="PF16197">
    <property type="entry name" value="KAsynt_C_assoc"/>
    <property type="match status" value="1"/>
</dbReference>
<feature type="region of interest" description="N-terminal hotdog fold" evidence="7">
    <location>
        <begin position="2885"/>
        <end position="3006"/>
    </location>
</feature>
<dbReference type="Gene3D" id="1.10.1240.100">
    <property type="match status" value="2"/>
</dbReference>
<evidence type="ECO:0000259" key="10">
    <source>
        <dbReference type="PROSITE" id="PS52004"/>
    </source>
</evidence>
<dbReference type="InterPro" id="IPR020806">
    <property type="entry name" value="PKS_PP-bd"/>
</dbReference>
<dbReference type="PROSITE" id="PS00455">
    <property type="entry name" value="AMP_BINDING"/>
    <property type="match status" value="1"/>
</dbReference>
<dbReference type="Pfam" id="PF08242">
    <property type="entry name" value="Methyltransf_12"/>
    <property type="match status" value="1"/>
</dbReference>
<dbReference type="InterPro" id="IPR049552">
    <property type="entry name" value="PKS_DH_N"/>
</dbReference>
<dbReference type="PANTHER" id="PTHR43775">
    <property type="entry name" value="FATTY ACID SYNTHASE"/>
    <property type="match status" value="1"/>
</dbReference>
<dbReference type="Gene3D" id="3.30.559.30">
    <property type="entry name" value="Nonribosomal peptide synthetase, condensation domain"/>
    <property type="match status" value="1"/>
</dbReference>
<feature type="domain" description="Ketosynthase family 3 (KS3)" evidence="10">
    <location>
        <begin position="2318"/>
        <end position="2730"/>
    </location>
</feature>
<dbReference type="InterPro" id="IPR000873">
    <property type="entry name" value="AMP-dep_synth/lig_dom"/>
</dbReference>
<dbReference type="InterPro" id="IPR042104">
    <property type="entry name" value="PKS_dehydratase_sf"/>
</dbReference>
<dbReference type="NCBIfam" id="TIGR01733">
    <property type="entry name" value="AA-adenyl-dom"/>
    <property type="match status" value="1"/>
</dbReference>
<dbReference type="InterPro" id="IPR029063">
    <property type="entry name" value="SAM-dependent_MTases_sf"/>
</dbReference>
<dbReference type="InterPro" id="IPR016039">
    <property type="entry name" value="Thiolase-like"/>
</dbReference>
<dbReference type="CDD" id="cd12116">
    <property type="entry name" value="A_NRPS_Ta1_like"/>
    <property type="match status" value="1"/>
</dbReference>
<dbReference type="PANTHER" id="PTHR43775:SF37">
    <property type="entry name" value="SI:DKEY-61P9.11"/>
    <property type="match status" value="1"/>
</dbReference>
<feature type="domain" description="Carrier" evidence="9">
    <location>
        <begin position="2116"/>
        <end position="2190"/>
    </location>
</feature>
<feature type="domain" description="Carrier" evidence="9">
    <location>
        <begin position="991"/>
        <end position="1066"/>
    </location>
</feature>
<dbReference type="EMBL" id="JTHG01000227">
    <property type="protein sequence ID" value="KMO16972.1"/>
    <property type="molecule type" value="Genomic_DNA"/>
</dbReference>
<dbReference type="InterPro" id="IPR020807">
    <property type="entry name" value="PKS_DH"/>
</dbReference>
<keyword evidence="5" id="KW-0677">Repeat</keyword>
<feature type="active site" description="Proton acceptor; for dehydratase activity" evidence="7">
    <location>
        <position position="2916"/>
    </location>
</feature>
<feature type="compositionally biased region" description="Basic and acidic residues" evidence="8">
    <location>
        <begin position="3635"/>
        <end position="3645"/>
    </location>
</feature>
<dbReference type="InterPro" id="IPR009081">
    <property type="entry name" value="PP-bd_ACP"/>
</dbReference>
<comment type="cofactor">
    <cofactor evidence="1">
        <name>pantetheine 4'-phosphate</name>
        <dbReference type="ChEBI" id="CHEBI:47942"/>
    </cofactor>
</comment>
<evidence type="ECO:0000256" key="8">
    <source>
        <dbReference type="SAM" id="MobiDB-lite"/>
    </source>
</evidence>
<evidence type="ECO:0000256" key="1">
    <source>
        <dbReference type="ARBA" id="ARBA00001957"/>
    </source>
</evidence>
<dbReference type="InterPro" id="IPR036736">
    <property type="entry name" value="ACP-like_sf"/>
</dbReference>
<feature type="domain" description="Carrier" evidence="9">
    <location>
        <begin position="2217"/>
        <end position="2291"/>
    </location>
</feature>
<dbReference type="Pfam" id="PF21089">
    <property type="entry name" value="PKS_DH_N"/>
    <property type="match status" value="1"/>
</dbReference>
<evidence type="ECO:0000256" key="4">
    <source>
        <dbReference type="ARBA" id="ARBA00022679"/>
    </source>
</evidence>
<dbReference type="SMART" id="SM01294">
    <property type="entry name" value="PKS_PP_betabranch"/>
    <property type="match status" value="2"/>
</dbReference>
<feature type="active site" description="Proton donor; for dehydratase activity" evidence="7">
    <location>
        <position position="3081"/>
    </location>
</feature>
<dbReference type="Pfam" id="PF14765">
    <property type="entry name" value="PS-DH"/>
    <property type="match status" value="1"/>
</dbReference>
<dbReference type="Gene3D" id="3.40.47.10">
    <property type="match status" value="2"/>
</dbReference>
<dbReference type="InterPro" id="IPR018201">
    <property type="entry name" value="Ketoacyl_synth_AS"/>
</dbReference>
<evidence type="ECO:0000259" key="9">
    <source>
        <dbReference type="PROSITE" id="PS50075"/>
    </source>
</evidence>
<dbReference type="Pfam" id="PF22621">
    <property type="entry name" value="CurL-like_PKS_C"/>
    <property type="match status" value="1"/>
</dbReference>
<dbReference type="Gene3D" id="3.30.559.10">
    <property type="entry name" value="Chloramphenicol acetyltransferase-like domain"/>
    <property type="match status" value="1"/>
</dbReference>
<comment type="caution">
    <text evidence="12">The sequence shown here is derived from an EMBL/GenBank/DDBJ whole genome shotgun (WGS) entry which is preliminary data.</text>
</comment>
<dbReference type="Gene3D" id="1.10.1200.10">
    <property type="entry name" value="ACP-like"/>
    <property type="match status" value="3"/>
</dbReference>
<dbReference type="SUPFAM" id="SSF53901">
    <property type="entry name" value="Thiolase-like"/>
    <property type="match status" value="2"/>
</dbReference>
<dbReference type="Pfam" id="PF00501">
    <property type="entry name" value="AMP-binding"/>
    <property type="match status" value="1"/>
</dbReference>
<dbReference type="CDD" id="cd02440">
    <property type="entry name" value="AdoMet_MTases"/>
    <property type="match status" value="1"/>
</dbReference>
<dbReference type="InterPro" id="IPR001242">
    <property type="entry name" value="Condensation_dom"/>
</dbReference>
<gene>
    <name evidence="12" type="ORF">QR79_22130</name>
</gene>
<dbReference type="Pfam" id="PF08659">
    <property type="entry name" value="KR"/>
    <property type="match status" value="1"/>
</dbReference>
<evidence type="ECO:0000256" key="5">
    <source>
        <dbReference type="ARBA" id="ARBA00022737"/>
    </source>
</evidence>
<feature type="region of interest" description="Disordered" evidence="8">
    <location>
        <begin position="3625"/>
        <end position="3645"/>
    </location>
</feature>
<dbReference type="Proteomes" id="UP000036471">
    <property type="component" value="Unassembled WGS sequence"/>
</dbReference>
<dbReference type="InterPro" id="IPR013217">
    <property type="entry name" value="Methyltransf_12"/>
</dbReference>
<name>A0ABR5H1I0_9HYPH</name>
<keyword evidence="4" id="KW-0808">Transferase</keyword>
<dbReference type="SUPFAM" id="SSF52777">
    <property type="entry name" value="CoA-dependent acyltransferases"/>
    <property type="match status" value="2"/>
</dbReference>
<dbReference type="InterPro" id="IPR036291">
    <property type="entry name" value="NAD(P)-bd_dom_sf"/>
</dbReference>
<feature type="domain" description="PKS/mFAS DH" evidence="11">
    <location>
        <begin position="2885"/>
        <end position="3163"/>
    </location>
</feature>
<keyword evidence="2" id="KW-0596">Phosphopantetheine</keyword>
<dbReference type="Pfam" id="PF00668">
    <property type="entry name" value="Condensation"/>
    <property type="match status" value="1"/>
</dbReference>
<evidence type="ECO:0000313" key="13">
    <source>
        <dbReference type="Proteomes" id="UP000036471"/>
    </source>
</evidence>
<dbReference type="Gene3D" id="3.40.50.150">
    <property type="entry name" value="Vaccinia Virus protein VP39"/>
    <property type="match status" value="1"/>
</dbReference>
<dbReference type="InterPro" id="IPR006162">
    <property type="entry name" value="Ppantetheine_attach_site"/>
</dbReference>
<dbReference type="PROSITE" id="PS52004">
    <property type="entry name" value="KS3_2"/>
    <property type="match status" value="2"/>
</dbReference>
<proteinExistence type="predicted"/>
<evidence type="ECO:0000313" key="12">
    <source>
        <dbReference type="EMBL" id="KMO16972.1"/>
    </source>
</evidence>
<dbReference type="InterPro" id="IPR050091">
    <property type="entry name" value="PKS_NRPS_Biosynth_Enz"/>
</dbReference>
<dbReference type="SUPFAM" id="SSF56801">
    <property type="entry name" value="Acetyl-CoA synthetase-like"/>
    <property type="match status" value="1"/>
</dbReference>
<dbReference type="Gene3D" id="3.10.129.110">
    <property type="entry name" value="Polyketide synthase dehydratase"/>
    <property type="match status" value="1"/>
</dbReference>
<sequence length="3665" mass="392223">MDILSIIDDYRKGIVTTRDLAARLEQAWDGCLSDGQRGLWALYRAEPEGHAYNVGFCLSCRPSLNAGILEHALRLVAKRHPLLRARIDAARMTPRFVLLDERGLTVARVDLVPDDAENVSRVLEQRMREPFDLERGPPVRVELLTLGADRTLLLVAAHHIVLDGSSSRLLIADLLRAYGDLEAGRSCDLDWPEGEYSDFVTWQRDVVGGPRGATDRAYWTRQLSGAIPLDGLPRTRPWTRDLKHEGAVVEVTVPAARLAAVAGLLQHEGVSKAAFFLAVFQVLLSRYTGQRDIVVGMPSTLRPQERFDGIIGHFVNMLPIRNEVPDGEAFSIHLARVQGTIAAALDHAAYPFGSIVSDLGAHGQDASSPVFQVSFNFQGFLAETPMPVAVTEAGTSFEQIHGLHQAGEYELGLDILPHEGTTFVFKYHPQIYDRTVIEGMARHFLTLIDAAVADPSTAVNALQWLPAAERAAILGQDDATARDYGSAVSLEGLIAEQVRSRPDAPAVTFGDITLTYRQLDDAVARLARRLIRAGVDATTVVGVCVERSLDMVVALLAVMRAGAAYVPLDPRFPAVRLSQMTERAGCRFILTQSALAPRLDPSAGQARILLVGAADGSDPGGDIAGAAGELAYVMFTSGSTGQPKGVMVTRSALVNFLLSMRENLGCGEDDRWLAVTTYCFDIAALELYLPLVTGGHCVICGADVVRNADLLRREIAVVRPTFMQATPASWSMLFRVGWRNSERVRLLCGGEALSDNLRRLFVESGSHVWNMYGPTETTIWSTMGVVKPDGAVTVGTPIANTRVYVLDERLQPVTYGVAGELCIAGDGLALGYRDDPDQTARRFVESPFRPGERLYRTGDRARRRHDGEIEIVGRADDQVKVRGFRIELGEIEGALNRHPAVEGSVVVVSEASGVSRLSAFVVTGGRNDRATPDSAALRTFLMQTLPEHMIPAEFTRVDAFPLTPNGKVDRKQLLKHVAGAQAAGHRGPATPEADDIEARVDAAFRNALANGAFTRDDRFFDIGGDSISAIAVVEQVNAELGCRLSVTALFRCPTVASLSALVHEARAGGHPGIQADPPDSAERSVLPRDSAPPTARLPGVPEDALAIVGISCQFPGAEDHRQFWDNLVAGRAGTRLVPLDELEAAGVPPSVREAPNYVPQQAEVAGKAEFDAAFFNISPRDAEFMDPQARLLLQNAWKAIEDAGYNVEDVPDTSVFMSTSNNHYQTQIPGLRPDASKPRIMDDAGDYVAWLLSQGGSTPTMVSNKLGLTGPSLHVSTNCSSALAGFHLACQGLLAGEVDQALVGAAAIFPATGFGYLHQPGLNFSSDGRCKVFDEDADGMVGGEGAAVIMVKRARDAIAAGDNVYALVRGVAINNDGSAKAGFYAPSIQGQTAVIRKVIDKTSVDPATISYVEAHGTGTRIGDPIEVAALTEAYRHYTQLNRYCGIGSVKSNIGHLDAAAGMAGIIKVALSLYHEKIPPTIHYERPNPEIDFKSSPFYVVTSVSDLRGRGTEPARAALSSFGIGGTNGHAILERCPRPTGRADAVRETGPVIVPLSAQNEERLAACAAALLEALPACRRAGNRLADVAYTLQIGRRPMACRAVAIVADFDALADALAALSARTSLPPFCLAGGAGREPAAGTPGPDVNAELWRRAEAWIDGGAGDWGPSPPGARRISLPGYAFARKRYALACPPPASSAFDPLERLERRAERTVGEGLGQLHASGSAAAAADEYRRCTSALDDVLAGLLLHQIAEAGVFGADGLAPARAFIEAAPRSLARWLAHGLESLAGRGILERRGRFYRRADDRSATAGAWDAWRSWKAAAGDRPEVRDRVDLIEVMTAAIPDILAGTARATEVMFPSSSFHLVEGLYKRDPIARCVNAALADAVLAIVRSRPSGSTAGAVRIVEIGAGTGGTSDLVLDALARAGLDIGEYAYTDLSRAFLDGAERRLRARHPALHCRRLDIERPVAEQGFEPGTYDIAIATNVLHATRHVRQSLAHVSSLLRAGGVLLLNEISDNSLTMHVTFGLLEGWWRFEDGERRLPGGPALSGDGWARALREAGFRSVRRLGPASEPFGLQLIAAEAGAREAAGVEGRRHAPRAPLAATDRRPMAAAGIASAVTTTLAASLKMDPSEISPDVSFSDYGLDSLAAVAVLDELKRALRVALHVSDLFDHPTVAKLTEHVSSLAPDPGALPADRPRAVAGGGARQTGCAERIVEDAVTRALSSVLKMDEDDIAVETPFADYGLESLTAVEVVRRLKYSLAVDLDVTEVFDHPTVAALARHLSGACSVQREPRGEPIRPAQRALARERAPALPEPIAIVGMSGRFPQADDVDGLWHHLARGSDLVEPVTRWDHAAVGADCPDGGFMRDIDRFDPLFFNISGLEAAYMEPQQRLFLEEAWKALEDAGYAGVQIGSLRCGVYVGCTTGDYFDLSRPADYPAQAFWGNMSSIVPARISYYLNLHGPALAVDTACSSSLVAVHLACQALRNGEVAMALAGGVFVQCSPRLYIAGSRAGMLSRSGRCKAFDDAADGFVPAEGVGVLVLKRLSDAIDARDQIHAVIRGSGLNQDGTTNGITAPSAKSQQDLQEQVYDAFGIDCADIHLMEAHGTGTKLGDPIEFQALARSFRGRTELRNFCALGSSKSNLGHTQMAAGVVGIIKTVMSLRHEQIPPTLHYDRCNTNIALDDSPFYINTGPVPWPARQGRRRCAAVSSFGASGTNGHVVIEEAPARPTRVTGRRERAIVLSARTGEQLRLQAGRLAAFCSAHPAVDLGDVSYTLALGRRHFPYRLAVVVSDLEQLRDALMRWSAGEAVPTVLGGERAKPAGAAGPAPTGRVAPAVLAAYYAAGGSVDWDSVFIGESCGRISLPTYPFARDRCWLPDEPVEPRAAPLPASPDADAATVLTGDEYFLRHHRVQGRPILPGALYLELARTALAAGRQPLRDACAALSNLVFLNPVVVAGPPVAVRVASTGEGGRDFDISSAPDGEKRVHCRGEIRPAAPRPPAIDIVRLRERHASRHVGSGAFYDHFAEIGIDYGTSFRVVVQAFVSPGSVLAELRAPEELRASLDSQAFHPAMVDGALQCLKLLSGGGEAPARPNLLFAIREASAFAPCTTSMWAWLRPAGDGPGDRVDIDIADDCGRVCVALRGVMTRPVEPDTRRIPSVDPLRDIGLGARTRILTPAWVPVAPATTAPSRRRVGAVVVADRSGRSLDALRSELAHAATLDVSGDVEAIARQLGAMPPIDHLIWFGAAPARAPRPAEDMAAAENGGALEVFRLCKALLQAGYATRTLSLTLVTEGVQRVRPDERTDPTQAGVSGLAGTIAKEYPNWAVRAADVARVDATSFKAVLALEADPDGNTRAYRDGRWLEQRLHVRGTDSLRSCGLPAGGVYVIAGGAGGLGRALSGHLIRRYRAQVVWLGRRERDAAIDAHVAALAVHGPAPLYLRADICDRDALRRAHAEISRRFGRVTGLIQSALVFGGASLDRMTESAFRAVLDAKVAGSAHFVEEFRNEPLDLVLFVSSLNSYLKAIGQAHYAAACTFKDAFAMHLARELPGAVKVINLSYCFNNVDLSDRKGNSGDIDFITEEEFILGIERLISASFEQMSLINFSAALNTRGIQLGEGSEAPRPASDPRHAGGMDDETETLRRIRERMGALNALAI</sequence>
<keyword evidence="13" id="KW-1185">Reference proteome</keyword>
<dbReference type="Gene3D" id="3.30.300.30">
    <property type="match status" value="1"/>
</dbReference>